<dbReference type="EMBL" id="JAHCVI010000003">
    <property type="protein sequence ID" value="KAG7287213.1"/>
    <property type="molecule type" value="Genomic_DNA"/>
</dbReference>
<feature type="transmembrane region" description="Helical" evidence="5">
    <location>
        <begin position="608"/>
        <end position="633"/>
    </location>
</feature>
<name>A0AAD4EXK7_9PEZI</name>
<proteinExistence type="predicted"/>
<dbReference type="PANTHER" id="PTHR12308:SF77">
    <property type="entry name" value="MEMBRANE STRESS RESPONSE PROTEIN (IST2), PUTATIVE (AFU_ORTHOLOGUE AFUA_4G03330)-RELATED"/>
    <property type="match status" value="1"/>
</dbReference>
<sequence>MEHPATPELSVSHQTQTYNDKYVIVYSYKDVDSDVANNEITLLTQDLESAGLQTEVRAGRDQTLLVFVKAPRNILGSYVYNSRLKDWLYGIVQSHPGGVKNAIVDGAFEAEDILSVYHLVNWPKTNGGAGITPGWGQWENVESIFPLHNEATNLALLRQLSSRLFLTSNDLDQIRNLFGTKVAFYFAFIQTYVVFLTFPAITGLLAWQFLPGYSLLYAVGTTVWCTVFLEHWKIRQIDLSIRWDVQGVGAVKITRPQFRWEKITVDSTGRSKHYYPKRKQVLRQLLQIPFMAVATLALGVIILAVFALETLISEGYHGPYKNVIATFQVLTNVQEYVPTILLGVALPQINSYLESIASFITDFENHRTADTYDMSRTQKVFVLQIITNYLPIFITAFLYVPFGHQIIPRLESAATKFVRPSVSRYLGKAEPHHVDGGRLRTEIIALTVTGQLSSFFEENLQPILKRKFLEWYRDYRANRAEASNLASVAHDYPDEIELLQSVRRQASLEPYNVQDDIAEIVLQFGFLALFSPVWPLISIGFLINNVIELRTDFFKLIHEHQRPAPVRTDGIGPWIASLDFLAWAGSISTGAIVHLYSGRSTIIGGGAWWALPITIFVSEHVFLALRALVRFVLGRVGSEHIRKQRSERYLSRVRHLEEMEANRHAHLVAATPAERARTRSMRAAGEDAFFARQVEEGASAQAAVGLMQAFRRAKEAGAAAGQQPKLD</sequence>
<evidence type="ECO:0000256" key="2">
    <source>
        <dbReference type="ARBA" id="ARBA00022692"/>
    </source>
</evidence>
<dbReference type="Pfam" id="PF20877">
    <property type="entry name" value="Anoctamin_N"/>
    <property type="match status" value="1"/>
</dbReference>
<comment type="caution">
    <text evidence="8">The sequence shown here is derived from an EMBL/GenBank/DDBJ whole genome shotgun (WGS) entry which is preliminary data.</text>
</comment>
<evidence type="ECO:0000313" key="8">
    <source>
        <dbReference type="EMBL" id="KAG7287213.1"/>
    </source>
</evidence>
<evidence type="ECO:0000256" key="4">
    <source>
        <dbReference type="ARBA" id="ARBA00023136"/>
    </source>
</evidence>
<feature type="transmembrane region" description="Helical" evidence="5">
    <location>
        <begin position="182"/>
        <end position="207"/>
    </location>
</feature>
<dbReference type="InterPro" id="IPR049456">
    <property type="entry name" value="Anoctamin_N_fung"/>
</dbReference>
<feature type="domain" description="Anoctamin transmembrane" evidence="6">
    <location>
        <begin position="174"/>
        <end position="647"/>
    </location>
</feature>
<keyword evidence="2 5" id="KW-0812">Transmembrane</keyword>
<organism evidence="8 9">
    <name type="scientific">Staphylotrichum longicolle</name>
    <dbReference type="NCBI Taxonomy" id="669026"/>
    <lineage>
        <taxon>Eukaryota</taxon>
        <taxon>Fungi</taxon>
        <taxon>Dikarya</taxon>
        <taxon>Ascomycota</taxon>
        <taxon>Pezizomycotina</taxon>
        <taxon>Sordariomycetes</taxon>
        <taxon>Sordariomycetidae</taxon>
        <taxon>Sordariales</taxon>
        <taxon>Chaetomiaceae</taxon>
        <taxon>Staphylotrichum</taxon>
    </lineage>
</organism>
<evidence type="ECO:0000313" key="9">
    <source>
        <dbReference type="Proteomes" id="UP001197093"/>
    </source>
</evidence>
<dbReference type="GO" id="GO:0016020">
    <property type="term" value="C:membrane"/>
    <property type="evidence" value="ECO:0007669"/>
    <property type="project" value="UniProtKB-SubCell"/>
</dbReference>
<dbReference type="Pfam" id="PF04547">
    <property type="entry name" value="Anoctamin"/>
    <property type="match status" value="1"/>
</dbReference>
<keyword evidence="3 5" id="KW-1133">Transmembrane helix</keyword>
<evidence type="ECO:0000259" key="7">
    <source>
        <dbReference type="Pfam" id="PF20877"/>
    </source>
</evidence>
<feature type="transmembrane region" description="Helical" evidence="5">
    <location>
        <begin position="571"/>
        <end position="596"/>
    </location>
</feature>
<keyword evidence="4 5" id="KW-0472">Membrane</keyword>
<evidence type="ECO:0000259" key="6">
    <source>
        <dbReference type="Pfam" id="PF04547"/>
    </source>
</evidence>
<feature type="transmembrane region" description="Helical" evidence="5">
    <location>
        <begin position="285"/>
        <end position="308"/>
    </location>
</feature>
<evidence type="ECO:0000256" key="3">
    <source>
        <dbReference type="ARBA" id="ARBA00022989"/>
    </source>
</evidence>
<dbReference type="AlphaFoldDB" id="A0AAD4EXK7"/>
<gene>
    <name evidence="8" type="ORF">NEMBOFW57_006719</name>
</gene>
<dbReference type="InterPro" id="IPR049452">
    <property type="entry name" value="Anoctamin_TM"/>
</dbReference>
<feature type="domain" description="Anoctamin alpha-beta plait" evidence="7">
    <location>
        <begin position="20"/>
        <end position="141"/>
    </location>
</feature>
<keyword evidence="9" id="KW-1185">Reference proteome</keyword>
<dbReference type="PANTHER" id="PTHR12308">
    <property type="entry name" value="ANOCTAMIN"/>
    <property type="match status" value="1"/>
</dbReference>
<dbReference type="Proteomes" id="UP001197093">
    <property type="component" value="Unassembled WGS sequence"/>
</dbReference>
<dbReference type="GO" id="GO:0005254">
    <property type="term" value="F:chloride channel activity"/>
    <property type="evidence" value="ECO:0007669"/>
    <property type="project" value="TreeGrafter"/>
</dbReference>
<evidence type="ECO:0008006" key="10">
    <source>
        <dbReference type="Google" id="ProtNLM"/>
    </source>
</evidence>
<reference evidence="8" key="1">
    <citation type="submission" date="2023-02" db="EMBL/GenBank/DDBJ databases">
        <authorList>
            <person name="Palmer J.M."/>
        </authorList>
    </citation>
    <scope>NUCLEOTIDE SEQUENCE</scope>
    <source>
        <strain evidence="8">FW57</strain>
    </source>
</reference>
<dbReference type="InterPro" id="IPR007632">
    <property type="entry name" value="Anoctamin"/>
</dbReference>
<feature type="transmembrane region" description="Helical" evidence="5">
    <location>
        <begin position="381"/>
        <end position="400"/>
    </location>
</feature>
<protein>
    <recommendedName>
        <fullName evidence="10">Plasma membrane channel protein</fullName>
    </recommendedName>
</protein>
<dbReference type="GO" id="GO:0032541">
    <property type="term" value="C:cortical endoplasmic reticulum"/>
    <property type="evidence" value="ECO:0007669"/>
    <property type="project" value="TreeGrafter"/>
</dbReference>
<evidence type="ECO:0000256" key="1">
    <source>
        <dbReference type="ARBA" id="ARBA00004141"/>
    </source>
</evidence>
<evidence type="ECO:0000256" key="5">
    <source>
        <dbReference type="SAM" id="Phobius"/>
    </source>
</evidence>
<accession>A0AAD4EXK7</accession>
<comment type="subcellular location">
    <subcellularLocation>
        <location evidence="1">Membrane</location>
        <topology evidence="1">Multi-pass membrane protein</topology>
    </subcellularLocation>
</comment>
<feature type="transmembrane region" description="Helical" evidence="5">
    <location>
        <begin position="213"/>
        <end position="232"/>
    </location>
</feature>